<reference evidence="2 3" key="1">
    <citation type="submission" date="2019-04" db="EMBL/GenBank/DDBJ databases">
        <title>High contiguity whole genome sequence and gene annotation resource for two Venturia nashicola isolates.</title>
        <authorList>
            <person name="Prokchorchik M."/>
            <person name="Won K."/>
            <person name="Lee Y."/>
            <person name="Choi E.D."/>
            <person name="Segonzac C."/>
            <person name="Sohn K.H."/>
        </authorList>
    </citation>
    <scope>NUCLEOTIDE SEQUENCE [LARGE SCALE GENOMIC DNA]</scope>
    <source>
        <strain evidence="2 3">PRI2</strain>
    </source>
</reference>
<protein>
    <submittedName>
        <fullName evidence="2">Diphthamide biosynthesis protein 2</fullName>
    </submittedName>
</protein>
<accession>A0A4Z1NZW6</accession>
<evidence type="ECO:0000313" key="2">
    <source>
        <dbReference type="EMBL" id="TID14354.1"/>
    </source>
</evidence>
<dbReference type="Proteomes" id="UP000298493">
    <property type="component" value="Unassembled WGS sequence"/>
</dbReference>
<name>A0A4Z1NZW6_9PEZI</name>
<evidence type="ECO:0000256" key="1">
    <source>
        <dbReference type="SAM" id="MobiDB-lite"/>
    </source>
</evidence>
<keyword evidence="3" id="KW-1185">Reference proteome</keyword>
<gene>
    <name evidence="2" type="ORF">E6O75_ATG09433</name>
</gene>
<proteinExistence type="predicted"/>
<dbReference type="EMBL" id="SNSC02000023">
    <property type="protein sequence ID" value="TID14354.1"/>
    <property type="molecule type" value="Genomic_DNA"/>
</dbReference>
<dbReference type="AlphaFoldDB" id="A0A4Z1NZW6"/>
<comment type="caution">
    <text evidence="2">The sequence shown here is derived from an EMBL/GenBank/DDBJ whole genome shotgun (WGS) entry which is preliminary data.</text>
</comment>
<organism evidence="2 3">
    <name type="scientific">Venturia nashicola</name>
    <dbReference type="NCBI Taxonomy" id="86259"/>
    <lineage>
        <taxon>Eukaryota</taxon>
        <taxon>Fungi</taxon>
        <taxon>Dikarya</taxon>
        <taxon>Ascomycota</taxon>
        <taxon>Pezizomycotina</taxon>
        <taxon>Dothideomycetes</taxon>
        <taxon>Pleosporomycetidae</taxon>
        <taxon>Venturiales</taxon>
        <taxon>Venturiaceae</taxon>
        <taxon>Venturia</taxon>
    </lineage>
</organism>
<evidence type="ECO:0000313" key="3">
    <source>
        <dbReference type="Proteomes" id="UP000298493"/>
    </source>
</evidence>
<feature type="region of interest" description="Disordered" evidence="1">
    <location>
        <begin position="203"/>
        <end position="260"/>
    </location>
</feature>
<sequence>MDDRVVYITQTYDYLPGPLPAGWQDIKPVWFDASNCWTGEVAAPQETGAYTIESQPWVPNFDGSIVDIIGHLHDGGIAVDVLASPTGPVCTTKFRYSESPEFIFRGTMMGDDKPAVDHISSVEKCQVSQVKEMKKDQSWTIRGRYDYNARSGNIEEGKQGSVMAIAIALIAVPPGGVPSPNQGWIGWAGSMVGIGGGMPSPPPAAVAGELNPAAPAPVWNNGPQAPGPQWQSPPSPGTLVPAAEGSGKKGLGESAPGMGF</sequence>